<evidence type="ECO:0000313" key="2">
    <source>
        <dbReference type="Proteomes" id="UP000299102"/>
    </source>
</evidence>
<proteinExistence type="predicted"/>
<evidence type="ECO:0000313" key="1">
    <source>
        <dbReference type="EMBL" id="GBP22343.1"/>
    </source>
</evidence>
<reference evidence="1 2" key="1">
    <citation type="journal article" date="2019" name="Commun. Biol.">
        <title>The bagworm genome reveals a unique fibroin gene that provides high tensile strength.</title>
        <authorList>
            <person name="Kono N."/>
            <person name="Nakamura H."/>
            <person name="Ohtoshi R."/>
            <person name="Tomita M."/>
            <person name="Numata K."/>
            <person name="Arakawa K."/>
        </authorList>
    </citation>
    <scope>NUCLEOTIDE SEQUENCE [LARGE SCALE GENOMIC DNA]</scope>
</reference>
<accession>A0A4C1U7G6</accession>
<protein>
    <submittedName>
        <fullName evidence="1">Uncharacterized protein</fullName>
    </submittedName>
</protein>
<gene>
    <name evidence="1" type="ORF">EVAR_11858_1</name>
</gene>
<name>A0A4C1U7G6_EUMVA</name>
<organism evidence="1 2">
    <name type="scientific">Eumeta variegata</name>
    <name type="common">Bagworm moth</name>
    <name type="synonym">Eumeta japonica</name>
    <dbReference type="NCBI Taxonomy" id="151549"/>
    <lineage>
        <taxon>Eukaryota</taxon>
        <taxon>Metazoa</taxon>
        <taxon>Ecdysozoa</taxon>
        <taxon>Arthropoda</taxon>
        <taxon>Hexapoda</taxon>
        <taxon>Insecta</taxon>
        <taxon>Pterygota</taxon>
        <taxon>Neoptera</taxon>
        <taxon>Endopterygota</taxon>
        <taxon>Lepidoptera</taxon>
        <taxon>Glossata</taxon>
        <taxon>Ditrysia</taxon>
        <taxon>Tineoidea</taxon>
        <taxon>Psychidae</taxon>
        <taxon>Oiketicinae</taxon>
        <taxon>Eumeta</taxon>
    </lineage>
</organism>
<sequence>MEGSGPPELSITGLSPTAKATYYFTSVCRECRYLVDRAQTLTYNSREDHSMTAAKVIWTGLVDVERPPRSAWSVSPWSIFNDHVVDQPGHPSGRPAFMNQSVHSPAAITIRRRSVAVAVPQSRAVGVV</sequence>
<dbReference type="Proteomes" id="UP000299102">
    <property type="component" value="Unassembled WGS sequence"/>
</dbReference>
<dbReference type="AlphaFoldDB" id="A0A4C1U7G6"/>
<comment type="caution">
    <text evidence="1">The sequence shown here is derived from an EMBL/GenBank/DDBJ whole genome shotgun (WGS) entry which is preliminary data.</text>
</comment>
<dbReference type="EMBL" id="BGZK01000139">
    <property type="protein sequence ID" value="GBP22343.1"/>
    <property type="molecule type" value="Genomic_DNA"/>
</dbReference>
<keyword evidence="2" id="KW-1185">Reference proteome</keyword>